<gene>
    <name evidence="1" type="ORF">SKAU_G00014150</name>
</gene>
<sequence>MGWLPVERRVSYLKLGYVFRIMNGTAPRYLASCIVLRSQVHGRELRSGPLSVCEPKGGSRLRLFGAVSIYRPGEYCWVSATELIRLSSGSRSAGPRRGAAVDPGDRHFIPPYPPVPALC</sequence>
<reference evidence="1" key="1">
    <citation type="journal article" date="2023" name="Science">
        <title>Genome structures resolve the early diversification of teleost fishes.</title>
        <authorList>
            <person name="Parey E."/>
            <person name="Louis A."/>
            <person name="Montfort J."/>
            <person name="Bouchez O."/>
            <person name="Roques C."/>
            <person name="Iampietro C."/>
            <person name="Lluch J."/>
            <person name="Castinel A."/>
            <person name="Donnadieu C."/>
            <person name="Desvignes T."/>
            <person name="Floi Bucao C."/>
            <person name="Jouanno E."/>
            <person name="Wen M."/>
            <person name="Mejri S."/>
            <person name="Dirks R."/>
            <person name="Jansen H."/>
            <person name="Henkel C."/>
            <person name="Chen W.J."/>
            <person name="Zahm M."/>
            <person name="Cabau C."/>
            <person name="Klopp C."/>
            <person name="Thompson A.W."/>
            <person name="Robinson-Rechavi M."/>
            <person name="Braasch I."/>
            <person name="Lecointre G."/>
            <person name="Bobe J."/>
            <person name="Postlethwait J.H."/>
            <person name="Berthelot C."/>
            <person name="Roest Crollius H."/>
            <person name="Guiguen Y."/>
        </authorList>
    </citation>
    <scope>NUCLEOTIDE SEQUENCE</scope>
    <source>
        <strain evidence="1">WJC10195</strain>
    </source>
</reference>
<protein>
    <submittedName>
        <fullName evidence="1">Uncharacterized protein</fullName>
    </submittedName>
</protein>
<dbReference type="Proteomes" id="UP001152622">
    <property type="component" value="Chromosome 1"/>
</dbReference>
<name>A0A9Q1JDM7_SYNKA</name>
<organism evidence="1 2">
    <name type="scientific">Synaphobranchus kaupii</name>
    <name type="common">Kaup's arrowtooth eel</name>
    <dbReference type="NCBI Taxonomy" id="118154"/>
    <lineage>
        <taxon>Eukaryota</taxon>
        <taxon>Metazoa</taxon>
        <taxon>Chordata</taxon>
        <taxon>Craniata</taxon>
        <taxon>Vertebrata</taxon>
        <taxon>Euteleostomi</taxon>
        <taxon>Actinopterygii</taxon>
        <taxon>Neopterygii</taxon>
        <taxon>Teleostei</taxon>
        <taxon>Anguilliformes</taxon>
        <taxon>Synaphobranchidae</taxon>
        <taxon>Synaphobranchus</taxon>
    </lineage>
</organism>
<evidence type="ECO:0000313" key="1">
    <source>
        <dbReference type="EMBL" id="KAJ8380637.1"/>
    </source>
</evidence>
<dbReference type="EMBL" id="JAINUF010000001">
    <property type="protein sequence ID" value="KAJ8380637.1"/>
    <property type="molecule type" value="Genomic_DNA"/>
</dbReference>
<dbReference type="AlphaFoldDB" id="A0A9Q1JDM7"/>
<comment type="caution">
    <text evidence="1">The sequence shown here is derived from an EMBL/GenBank/DDBJ whole genome shotgun (WGS) entry which is preliminary data.</text>
</comment>
<proteinExistence type="predicted"/>
<keyword evidence="2" id="KW-1185">Reference proteome</keyword>
<evidence type="ECO:0000313" key="2">
    <source>
        <dbReference type="Proteomes" id="UP001152622"/>
    </source>
</evidence>
<accession>A0A9Q1JDM7</accession>